<dbReference type="PATRIC" id="fig|647171.4.peg.1735"/>
<dbReference type="InterPro" id="IPR011059">
    <property type="entry name" value="Metal-dep_hydrolase_composite"/>
</dbReference>
<sequence>MYLQSNFLYGENFELKKGTLVIEDGIIKGFTNEKVDATKYKGIIIPSLINAHTHVGDTAIKDIGINKTLDELVKPPNGLKHRFLNSCSDEELVNGMLCALNELFENGIKYFCDFRENGLKGINLLKKAISLSKLKINAKILGRPTKTNKDELKKELNEILNSCNGIGLSGANEYNDETLKFIYKCTKDKDGIFSIHASEHENSLKYSLEHYGKTEIERIIDLKIKPNFIIHATHVTPNDMELLKENNINVVVCPRANASFNVGLPNIKVLLEYDILVGLGTDNFMANSPSIFKEMDFIYKIYHIEPKEILKMATINNAKILGIENVGIIEEGYKPSFTFIKPNNTIKYSKNIIASIITRCERGDIDLNFYERFV</sequence>
<dbReference type="STRING" id="647171.MetfoDRAFT_1794"/>
<proteinExistence type="predicted"/>
<keyword evidence="3" id="KW-1185">Reference proteome</keyword>
<dbReference type="NCBIfam" id="NF005552">
    <property type="entry name" value="PRK07213.1"/>
    <property type="match status" value="1"/>
</dbReference>
<evidence type="ECO:0000313" key="2">
    <source>
        <dbReference type="EMBL" id="EHP84013.1"/>
    </source>
</evidence>
<dbReference type="Gene3D" id="2.30.40.10">
    <property type="entry name" value="Urease, subunit C, domain 1"/>
    <property type="match status" value="1"/>
</dbReference>
<dbReference type="Pfam" id="PF01979">
    <property type="entry name" value="Amidohydro_1"/>
    <property type="match status" value="1"/>
</dbReference>
<keyword evidence="2" id="KW-0378">Hydrolase</keyword>
<dbReference type="AlphaFoldDB" id="H1L170"/>
<accession>H1L170</accession>
<protein>
    <submittedName>
        <fullName evidence="2">S-adenosylhomocysteine deaminase</fullName>
        <ecNumber evidence="2">3.5.4.28</ecNumber>
    </submittedName>
</protein>
<dbReference type="InterPro" id="IPR050287">
    <property type="entry name" value="MTA/SAH_deaminase"/>
</dbReference>
<dbReference type="GO" id="GO:0050270">
    <property type="term" value="F:S-adenosylhomocysteine deaminase activity"/>
    <property type="evidence" value="ECO:0007669"/>
    <property type="project" value="UniProtKB-EC"/>
</dbReference>
<dbReference type="SUPFAM" id="SSF51338">
    <property type="entry name" value="Composite domain of metallo-dependent hydrolases"/>
    <property type="match status" value="1"/>
</dbReference>
<dbReference type="EC" id="3.5.4.28" evidence="2"/>
<reference evidence="2 3" key="1">
    <citation type="submission" date="2011-09" db="EMBL/GenBank/DDBJ databases">
        <title>The draft genome of Methanotorris formicicus Mc-S-70.</title>
        <authorList>
            <consortium name="US DOE Joint Genome Institute (JGI-PGF)"/>
            <person name="Lucas S."/>
            <person name="Han J."/>
            <person name="Lapidus A."/>
            <person name="Cheng J.-F."/>
            <person name="Goodwin L."/>
            <person name="Pitluck S."/>
            <person name="Peters L."/>
            <person name="Land M.L."/>
            <person name="Hauser L."/>
            <person name="Sieprawska-Lupa M."/>
            <person name="Takai K."/>
            <person name="Miyazaki J."/>
            <person name="Whitman W."/>
            <person name="Woyke T.J."/>
        </authorList>
    </citation>
    <scope>NUCLEOTIDE SEQUENCE [LARGE SCALE GENOMIC DNA]</scope>
    <source>
        <strain evidence="2 3">Mc-S-70</strain>
    </source>
</reference>
<dbReference type="InterPro" id="IPR032466">
    <property type="entry name" value="Metal_Hydrolase"/>
</dbReference>
<dbReference type="RefSeq" id="WP_007045215.1">
    <property type="nucleotide sequence ID" value="NZ_AGJL01000063.1"/>
</dbReference>
<dbReference type="Proteomes" id="UP000003706">
    <property type="component" value="Unassembled WGS sequence"/>
</dbReference>
<dbReference type="PANTHER" id="PTHR43794">
    <property type="entry name" value="AMINOHYDROLASE SSNA-RELATED"/>
    <property type="match status" value="1"/>
</dbReference>
<organism evidence="2 3">
    <name type="scientific">Methanotorris formicicus Mc-S-70</name>
    <dbReference type="NCBI Taxonomy" id="647171"/>
    <lineage>
        <taxon>Archaea</taxon>
        <taxon>Methanobacteriati</taxon>
        <taxon>Methanobacteriota</taxon>
        <taxon>Methanomada group</taxon>
        <taxon>Methanococci</taxon>
        <taxon>Methanococcales</taxon>
        <taxon>Methanocaldococcaceae</taxon>
        <taxon>Methanotorris</taxon>
    </lineage>
</organism>
<dbReference type="Gene3D" id="3.20.20.140">
    <property type="entry name" value="Metal-dependent hydrolases"/>
    <property type="match status" value="1"/>
</dbReference>
<dbReference type="OrthoDB" id="42910at2157"/>
<feature type="domain" description="Amidohydrolase-related" evidence="1">
    <location>
        <begin position="43"/>
        <end position="350"/>
    </location>
</feature>
<dbReference type="EMBL" id="AGJL01000063">
    <property type="protein sequence ID" value="EHP84013.1"/>
    <property type="molecule type" value="Genomic_DNA"/>
</dbReference>
<dbReference type="PANTHER" id="PTHR43794:SF5">
    <property type="entry name" value="CHLOROHYDROLASE FAMILY PROTEIN"/>
    <property type="match status" value="1"/>
</dbReference>
<comment type="caution">
    <text evidence="2">The sequence shown here is derived from an EMBL/GenBank/DDBJ whole genome shotgun (WGS) entry which is preliminary data.</text>
</comment>
<dbReference type="CDD" id="cd01305">
    <property type="entry name" value="archeal_chlorohydrolases"/>
    <property type="match status" value="1"/>
</dbReference>
<name>H1L170_9EURY</name>
<dbReference type="SUPFAM" id="SSF51556">
    <property type="entry name" value="Metallo-dependent hydrolases"/>
    <property type="match status" value="1"/>
</dbReference>
<evidence type="ECO:0000313" key="3">
    <source>
        <dbReference type="Proteomes" id="UP000003706"/>
    </source>
</evidence>
<dbReference type="InterPro" id="IPR006680">
    <property type="entry name" value="Amidohydro-rel"/>
</dbReference>
<evidence type="ECO:0000259" key="1">
    <source>
        <dbReference type="Pfam" id="PF01979"/>
    </source>
</evidence>
<gene>
    <name evidence="2" type="ORF">MetfoDRAFT_1794</name>
</gene>